<evidence type="ECO:0000259" key="2">
    <source>
        <dbReference type="PROSITE" id="PS50206"/>
    </source>
</evidence>
<feature type="signal peptide" evidence="1">
    <location>
        <begin position="1"/>
        <end position="21"/>
    </location>
</feature>
<dbReference type="EMBL" id="CP029347">
    <property type="protein sequence ID" value="AWL12985.1"/>
    <property type="molecule type" value="Genomic_DNA"/>
</dbReference>
<dbReference type="Gene3D" id="3.40.250.10">
    <property type="entry name" value="Rhodanese-like domain"/>
    <property type="match status" value="1"/>
</dbReference>
<evidence type="ECO:0000256" key="1">
    <source>
        <dbReference type="SAM" id="SignalP"/>
    </source>
</evidence>
<dbReference type="InterPro" id="IPR036873">
    <property type="entry name" value="Rhodanese-like_dom_sf"/>
</dbReference>
<dbReference type="PANTHER" id="PTHR44086">
    <property type="entry name" value="THIOSULFATE SULFURTRANSFERASE RDL2, MITOCHONDRIAL-RELATED"/>
    <property type="match status" value="1"/>
</dbReference>
<dbReference type="InterPro" id="IPR001763">
    <property type="entry name" value="Rhodanese-like_dom"/>
</dbReference>
<dbReference type="PROSITE" id="PS50206">
    <property type="entry name" value="RHODANESE_3"/>
    <property type="match status" value="1"/>
</dbReference>
<gene>
    <name evidence="3" type="ORF">HMF8227_02533</name>
</gene>
<dbReference type="GO" id="GO:0004792">
    <property type="term" value="F:thiosulfate-cyanide sulfurtransferase activity"/>
    <property type="evidence" value="ECO:0007669"/>
    <property type="project" value="TreeGrafter"/>
</dbReference>
<protein>
    <recommendedName>
        <fullName evidence="2">Rhodanese domain-containing protein</fullName>
    </recommendedName>
</protein>
<name>A0A2S2E5Q3_9ALTE</name>
<organism evidence="3 4">
    <name type="scientific">Saliniradius amylolyticus</name>
    <dbReference type="NCBI Taxonomy" id="2183582"/>
    <lineage>
        <taxon>Bacteria</taxon>
        <taxon>Pseudomonadati</taxon>
        <taxon>Pseudomonadota</taxon>
        <taxon>Gammaproteobacteria</taxon>
        <taxon>Alteromonadales</taxon>
        <taxon>Alteromonadaceae</taxon>
        <taxon>Saliniradius</taxon>
    </lineage>
</organism>
<dbReference type="PANTHER" id="PTHR44086:SF10">
    <property type="entry name" value="THIOSULFATE SULFURTRANSFERASE_RHODANESE-LIKE DOMAIN-CONTAINING PROTEIN 3"/>
    <property type="match status" value="1"/>
</dbReference>
<reference evidence="3 4" key="1">
    <citation type="submission" date="2018-05" db="EMBL/GenBank/DDBJ databases">
        <title>Salinimonas sp. HMF8227 Genome sequencing and assembly.</title>
        <authorList>
            <person name="Kang H."/>
            <person name="Kang J."/>
            <person name="Cha I."/>
            <person name="Kim H."/>
            <person name="Joh K."/>
        </authorList>
    </citation>
    <scope>NUCLEOTIDE SEQUENCE [LARGE SCALE GENOMIC DNA]</scope>
    <source>
        <strain evidence="3 4">HMF8227</strain>
    </source>
</reference>
<feature type="domain" description="Rhodanese" evidence="2">
    <location>
        <begin position="33"/>
        <end position="123"/>
    </location>
</feature>
<keyword evidence="1" id="KW-0732">Signal</keyword>
<dbReference type="Proteomes" id="UP000245728">
    <property type="component" value="Chromosome"/>
</dbReference>
<evidence type="ECO:0000313" key="3">
    <source>
        <dbReference type="EMBL" id="AWL12985.1"/>
    </source>
</evidence>
<sequence>MFYLRVLTLLLLMPISLMASASQSLSADALLAQRDDYYVLDVRTPAEYAEGHVPDAKLLPYDQITADHKLLPDNTETPIVLYCRSGRRAGIAAEALAGLGYTNLYLLQGSMQGWLEQGLPVEHASTTD</sequence>
<dbReference type="SMART" id="SM00450">
    <property type="entry name" value="RHOD"/>
    <property type="match status" value="1"/>
</dbReference>
<proteinExistence type="predicted"/>
<dbReference type="OrthoDB" id="9814704at2"/>
<dbReference type="SUPFAM" id="SSF52821">
    <property type="entry name" value="Rhodanese/Cell cycle control phosphatase"/>
    <property type="match status" value="1"/>
</dbReference>
<dbReference type="AlphaFoldDB" id="A0A2S2E5Q3"/>
<accession>A0A2S2E5Q3</accession>
<dbReference type="CDD" id="cd00158">
    <property type="entry name" value="RHOD"/>
    <property type="match status" value="1"/>
</dbReference>
<evidence type="ECO:0000313" key="4">
    <source>
        <dbReference type="Proteomes" id="UP000245728"/>
    </source>
</evidence>
<dbReference type="KEGG" id="salh:HMF8227_02533"/>
<feature type="chain" id="PRO_5015672080" description="Rhodanese domain-containing protein" evidence="1">
    <location>
        <begin position="22"/>
        <end position="128"/>
    </location>
</feature>
<keyword evidence="4" id="KW-1185">Reference proteome</keyword>
<dbReference type="RefSeq" id="WP_109340510.1">
    <property type="nucleotide sequence ID" value="NZ_CP029347.1"/>
</dbReference>
<dbReference type="Pfam" id="PF00581">
    <property type="entry name" value="Rhodanese"/>
    <property type="match status" value="1"/>
</dbReference>